<sequence>VATTVALGFARNADTAAALGEAVGALTRGYETVRGAYVDSWESFLSDKPIPASARETTALERQYKASLMGLRAVEDKTFLGAGIASPSVPWGEAVSAEESKGYGYNFVWARDLYQVFTVFEAVGDLETATAALEYVYDYQQDDRGFIPQNTYINGKTRWGGEQIDNISFPQVMAYQLREKGVTFDEVDYGFSNVRASADYVARNGPATAQERWEEEAGYSPSSIAAEIAGLACAASIGLDEGHDADA</sequence>
<feature type="domain" description="Glucodextranase N-terminal" evidence="3">
    <location>
        <begin position="3"/>
        <end position="45"/>
    </location>
</feature>
<protein>
    <submittedName>
        <fullName evidence="4">Glycoside hydrolase family 15 protein</fullName>
    </submittedName>
</protein>
<dbReference type="EMBL" id="JBHSWU010001192">
    <property type="protein sequence ID" value="MFC6726536.1"/>
    <property type="molecule type" value="Genomic_DNA"/>
</dbReference>
<feature type="domain" description="GH15-like" evidence="2">
    <location>
        <begin position="64"/>
        <end position="237"/>
    </location>
</feature>
<comment type="similarity">
    <text evidence="1">Belongs to the glycosyl hydrolase 15 family.</text>
</comment>
<dbReference type="SUPFAM" id="SSF48208">
    <property type="entry name" value="Six-hairpin glycosidases"/>
    <property type="match status" value="1"/>
</dbReference>
<dbReference type="InterPro" id="IPR012341">
    <property type="entry name" value="6hp_glycosidase-like_sf"/>
</dbReference>
<evidence type="ECO:0000259" key="3">
    <source>
        <dbReference type="Pfam" id="PF09137"/>
    </source>
</evidence>
<organism evidence="4 5">
    <name type="scientific">Halobium palmae</name>
    <dbReference type="NCBI Taxonomy" id="1776492"/>
    <lineage>
        <taxon>Archaea</taxon>
        <taxon>Methanobacteriati</taxon>
        <taxon>Methanobacteriota</taxon>
        <taxon>Stenosarchaea group</taxon>
        <taxon>Halobacteria</taxon>
        <taxon>Halobacteriales</taxon>
        <taxon>Haloferacaceae</taxon>
        <taxon>Halobium</taxon>
    </lineage>
</organism>
<dbReference type="Gene3D" id="2.70.98.10">
    <property type="match status" value="1"/>
</dbReference>
<accession>A0ABD5S4V8</accession>
<dbReference type="AlphaFoldDB" id="A0ABD5S4V8"/>
<proteinExistence type="inferred from homology"/>
<comment type="caution">
    <text evidence="4">The sequence shown here is derived from an EMBL/GenBank/DDBJ whole genome shotgun (WGS) entry which is preliminary data.</text>
</comment>
<dbReference type="InterPro" id="IPR008928">
    <property type="entry name" value="6-hairpin_glycosidase_sf"/>
</dbReference>
<feature type="non-terminal residue" evidence="4">
    <location>
        <position position="1"/>
    </location>
</feature>
<evidence type="ECO:0000256" key="1">
    <source>
        <dbReference type="ARBA" id="ARBA00006188"/>
    </source>
</evidence>
<dbReference type="Pfam" id="PF09137">
    <property type="entry name" value="Glucodextran_N"/>
    <property type="match status" value="1"/>
</dbReference>
<dbReference type="InterPro" id="IPR011613">
    <property type="entry name" value="GH15-like"/>
</dbReference>
<gene>
    <name evidence="4" type="ORF">ACFQE1_19640</name>
</gene>
<keyword evidence="5" id="KW-1185">Reference proteome</keyword>
<name>A0ABD5S4V8_9EURY</name>
<dbReference type="InterPro" id="IPR015220">
    <property type="entry name" value="Glucodextranase_N"/>
</dbReference>
<dbReference type="Gene3D" id="1.50.10.10">
    <property type="match status" value="1"/>
</dbReference>
<keyword evidence="4" id="KW-0378">Hydrolase</keyword>
<feature type="non-terminal residue" evidence="4">
    <location>
        <position position="247"/>
    </location>
</feature>
<dbReference type="PANTHER" id="PTHR31616:SF0">
    <property type="entry name" value="GLUCAN 1,4-ALPHA-GLUCOSIDASE"/>
    <property type="match status" value="1"/>
</dbReference>
<dbReference type="InterPro" id="IPR014718">
    <property type="entry name" value="GH-type_carb-bd"/>
</dbReference>
<dbReference type="Proteomes" id="UP001596328">
    <property type="component" value="Unassembled WGS sequence"/>
</dbReference>
<evidence type="ECO:0000313" key="5">
    <source>
        <dbReference type="Proteomes" id="UP001596328"/>
    </source>
</evidence>
<dbReference type="Pfam" id="PF00723">
    <property type="entry name" value="Glyco_hydro_15"/>
    <property type="match status" value="1"/>
</dbReference>
<evidence type="ECO:0000313" key="4">
    <source>
        <dbReference type="EMBL" id="MFC6726536.1"/>
    </source>
</evidence>
<evidence type="ECO:0000259" key="2">
    <source>
        <dbReference type="Pfam" id="PF00723"/>
    </source>
</evidence>
<dbReference type="GO" id="GO:0004553">
    <property type="term" value="F:hydrolase activity, hydrolyzing O-glycosyl compounds"/>
    <property type="evidence" value="ECO:0007669"/>
    <property type="project" value="UniProtKB-ARBA"/>
</dbReference>
<reference evidence="4 5" key="1">
    <citation type="journal article" date="2019" name="Int. J. Syst. Evol. Microbiol.">
        <title>The Global Catalogue of Microorganisms (GCM) 10K type strain sequencing project: providing services to taxonomists for standard genome sequencing and annotation.</title>
        <authorList>
            <consortium name="The Broad Institute Genomics Platform"/>
            <consortium name="The Broad Institute Genome Sequencing Center for Infectious Disease"/>
            <person name="Wu L."/>
            <person name="Ma J."/>
        </authorList>
    </citation>
    <scope>NUCLEOTIDE SEQUENCE [LARGE SCALE GENOMIC DNA]</scope>
    <source>
        <strain evidence="4 5">NBRC 111368</strain>
    </source>
</reference>
<dbReference type="PANTHER" id="PTHR31616">
    <property type="entry name" value="TREHALASE"/>
    <property type="match status" value="1"/>
</dbReference>